<evidence type="ECO:0008006" key="5">
    <source>
        <dbReference type="Google" id="ProtNLM"/>
    </source>
</evidence>
<evidence type="ECO:0000256" key="1">
    <source>
        <dbReference type="SAM" id="MobiDB-lite"/>
    </source>
</evidence>
<name>A0AAE6JQD3_HAEPH</name>
<evidence type="ECO:0000313" key="3">
    <source>
        <dbReference type="EMBL" id="QEN10610.1"/>
    </source>
</evidence>
<dbReference type="AlphaFoldDB" id="A0AAE6JQD3"/>
<gene>
    <name evidence="3" type="ORF">E5Q53_03605</name>
</gene>
<dbReference type="GeneID" id="78224179"/>
<evidence type="ECO:0000256" key="2">
    <source>
        <dbReference type="SAM" id="SignalP"/>
    </source>
</evidence>
<reference evidence="3 4" key="1">
    <citation type="submission" date="2019-04" db="EMBL/GenBank/DDBJ databases">
        <title>Complete Genome and Methylome Analysis of Haemophilus haemolyticus NEB129.</title>
        <authorList>
            <person name="Fomenkov A."/>
            <person name="Roberts R.J."/>
            <person name="Anton B.P."/>
            <person name="Vincze T."/>
        </authorList>
    </citation>
    <scope>NUCLEOTIDE SEQUENCE [LARGE SCALE GENOMIC DNA]</scope>
    <source>
        <strain evidence="3 4">NEB129</strain>
    </source>
</reference>
<proteinExistence type="predicted"/>
<feature type="signal peptide" evidence="2">
    <location>
        <begin position="1"/>
        <end position="22"/>
    </location>
</feature>
<feature type="region of interest" description="Disordered" evidence="1">
    <location>
        <begin position="170"/>
        <end position="200"/>
    </location>
</feature>
<evidence type="ECO:0000313" key="4">
    <source>
        <dbReference type="Proteomes" id="UP000323974"/>
    </source>
</evidence>
<feature type="chain" id="PRO_5042103070" description="Periplasmic protein" evidence="2">
    <location>
        <begin position="23"/>
        <end position="200"/>
    </location>
</feature>
<keyword evidence="2" id="KW-0732">Signal</keyword>
<accession>A0AAE6JQD3</accession>
<sequence>MKKMFFTLSALSLVAISPFSLATEPQSTKVLSQAEATQKATDSITGVVYETDENGQFVRLRSTASAELEIGDAKDIRIATQKATMRAKGNITKFFSEQVTTEEVLDNLEKSKTSNENGDKKVIREAVESYAEMVKTQANALLKGVIVTKTDVNKADKTVTVEVGLSPRTQKAADAANGKSLEERSNNENETTKIKNYDNF</sequence>
<dbReference type="Proteomes" id="UP000323974">
    <property type="component" value="Chromosome"/>
</dbReference>
<feature type="compositionally biased region" description="Basic and acidic residues" evidence="1">
    <location>
        <begin position="180"/>
        <end position="200"/>
    </location>
</feature>
<dbReference type="EMBL" id="CP038817">
    <property type="protein sequence ID" value="QEN10610.1"/>
    <property type="molecule type" value="Genomic_DNA"/>
</dbReference>
<dbReference type="RefSeq" id="WP_005705196.1">
    <property type="nucleotide sequence ID" value="NZ_CP038817.1"/>
</dbReference>
<dbReference type="KEGG" id="hpaa:E5Q53_03605"/>
<protein>
    <recommendedName>
        <fullName evidence="5">Periplasmic protein</fullName>
    </recommendedName>
</protein>
<organism evidence="3 4">
    <name type="scientific">Haemophilus parahaemolyticus</name>
    <dbReference type="NCBI Taxonomy" id="735"/>
    <lineage>
        <taxon>Bacteria</taxon>
        <taxon>Pseudomonadati</taxon>
        <taxon>Pseudomonadota</taxon>
        <taxon>Gammaproteobacteria</taxon>
        <taxon>Pasteurellales</taxon>
        <taxon>Pasteurellaceae</taxon>
        <taxon>Haemophilus</taxon>
    </lineage>
</organism>